<name>A0A1D8JE18_9BACL</name>
<evidence type="ECO:0008006" key="4">
    <source>
        <dbReference type="Google" id="ProtNLM"/>
    </source>
</evidence>
<proteinExistence type="inferred from homology"/>
<dbReference type="Gene3D" id="3.40.30.10">
    <property type="entry name" value="Glutaredoxin"/>
    <property type="match status" value="1"/>
</dbReference>
<dbReference type="Proteomes" id="UP000185746">
    <property type="component" value="Chromosome"/>
</dbReference>
<dbReference type="PROSITE" id="PS51353">
    <property type="entry name" value="ARSC"/>
    <property type="match status" value="1"/>
</dbReference>
<sequence>MIFMKITYYGYPKCSTCRKAKKWLTDNGIDFAEVNLVETPPTAETLQEMIATSGLDIKKFFNVSGKVYREQKLKDKLPTLSDEEKVALLASNGMLIKRPIVFGDGKTTVGFKEETFDEVWG</sequence>
<dbReference type="KEGG" id="surl:BI350_04805"/>
<dbReference type="PANTHER" id="PTHR30041:SF8">
    <property type="entry name" value="PROTEIN YFFB"/>
    <property type="match status" value="1"/>
</dbReference>
<dbReference type="Pfam" id="PF03960">
    <property type="entry name" value="ArsC"/>
    <property type="match status" value="1"/>
</dbReference>
<organism evidence="2 3">
    <name type="scientific">Sporosarcina ureilytica</name>
    <dbReference type="NCBI Taxonomy" id="298596"/>
    <lineage>
        <taxon>Bacteria</taxon>
        <taxon>Bacillati</taxon>
        <taxon>Bacillota</taxon>
        <taxon>Bacilli</taxon>
        <taxon>Bacillales</taxon>
        <taxon>Caryophanaceae</taxon>
        <taxon>Sporosarcina</taxon>
    </lineage>
</organism>
<dbReference type="SUPFAM" id="SSF52833">
    <property type="entry name" value="Thioredoxin-like"/>
    <property type="match status" value="1"/>
</dbReference>
<dbReference type="EMBL" id="CP017560">
    <property type="protein sequence ID" value="AOV06954.1"/>
    <property type="molecule type" value="Genomic_DNA"/>
</dbReference>
<keyword evidence="3" id="KW-1185">Reference proteome</keyword>
<dbReference type="InterPro" id="IPR006504">
    <property type="entry name" value="Tscrpt_reg_Spx/MgsR"/>
</dbReference>
<accession>A0A1D8JE18</accession>
<dbReference type="CDD" id="cd03036">
    <property type="entry name" value="ArsC_like"/>
    <property type="match status" value="1"/>
</dbReference>
<dbReference type="InterPro" id="IPR036249">
    <property type="entry name" value="Thioredoxin-like_sf"/>
</dbReference>
<protein>
    <recommendedName>
        <fullName evidence="4">Arsenate reductase</fullName>
    </recommendedName>
</protein>
<evidence type="ECO:0000313" key="3">
    <source>
        <dbReference type="Proteomes" id="UP000185746"/>
    </source>
</evidence>
<evidence type="ECO:0000313" key="2">
    <source>
        <dbReference type="EMBL" id="AOV06954.1"/>
    </source>
</evidence>
<gene>
    <name evidence="2" type="ORF">BI350_04805</name>
</gene>
<dbReference type="NCBIfam" id="TIGR01617">
    <property type="entry name" value="arsC_related"/>
    <property type="match status" value="1"/>
</dbReference>
<dbReference type="PANTHER" id="PTHR30041">
    <property type="entry name" value="ARSENATE REDUCTASE"/>
    <property type="match status" value="1"/>
</dbReference>
<evidence type="ECO:0000256" key="1">
    <source>
        <dbReference type="PROSITE-ProRule" id="PRU01282"/>
    </source>
</evidence>
<reference evidence="2 3" key="1">
    <citation type="submission" date="2016-09" db="EMBL/GenBank/DDBJ databases">
        <title>Complete genome sequence of the Lysinibacillus sphaericus LMG 22257, a specie of Bacillus with ureolytic activity that can effectively biodeposit calcium carbonate.</title>
        <authorList>
            <person name="Yan W."/>
        </authorList>
    </citation>
    <scope>NUCLEOTIDE SEQUENCE [LARGE SCALE GENOMIC DNA]</scope>
    <source>
        <strain evidence="2 3">LMG 22257</strain>
    </source>
</reference>
<dbReference type="AlphaFoldDB" id="A0A1D8JE18"/>
<dbReference type="InterPro" id="IPR006660">
    <property type="entry name" value="Arsenate_reductase-like"/>
</dbReference>
<comment type="similarity">
    <text evidence="1">Belongs to the ArsC family.</text>
</comment>